<keyword evidence="2" id="KW-0413">Isomerase</keyword>
<feature type="region of interest" description="Disordered" evidence="1">
    <location>
        <begin position="209"/>
        <end position="256"/>
    </location>
</feature>
<sequence>ARHSEQLGVEGAAGPPREGGATAPARAVRDRSGPGPTAHRRGGRAVPGLLQAPDHRGDRAAARRAGRAGRAAGEDRRDVLRRAHQHLRGPGGAAHRAAAAPRRRAGRRRAGRRGGRARHPGGDGRVRRQGPVGGVDRGDRPADLDRGQHRDRRLRPRPGHGVRGAAAVRRRRDQLPLRLQPRPGRPVREHQGPRPGQHAVRRLLQDVHDAGDADQRDRGPALAARRARVRRRRRRGQQALRRGVDQRREGRRVRDRHRQHVRLLGLGRRPLLGRLGGGPVGAGRDRQGALRRVPGRVPHRRRALPHRAAGPERTGAGRPARRLVLELFRRPVQGRPAVLHPPVAVPGVPAAADDGVQRQVGAVGRLAGGDVHRRDLLGRARHQRPACLLPAAAPGHLAGALRLHRLRPVGGPDRPGGHARPAHRELPGPAGGAGVRADRRGAGGRRHPGRRGPAQGHAGQPALDGDPGRAADPVGAGPADRPVRARRLHRGRDLGHRLLRPVGRAARQGQGDAAHPGTDRRGAAGVGRRPVHHRPGAALPRAQRPL</sequence>
<feature type="region of interest" description="Disordered" evidence="1">
    <location>
        <begin position="406"/>
        <end position="546"/>
    </location>
</feature>
<feature type="compositionally biased region" description="Basic and acidic residues" evidence="1">
    <location>
        <begin position="72"/>
        <end position="81"/>
    </location>
</feature>
<feature type="compositionally biased region" description="Low complexity" evidence="1">
    <location>
        <begin position="10"/>
        <end position="26"/>
    </location>
</feature>
<organism evidence="2">
    <name type="scientific">uncultured Mycobacteriales bacterium</name>
    <dbReference type="NCBI Taxonomy" id="581187"/>
    <lineage>
        <taxon>Bacteria</taxon>
        <taxon>Bacillati</taxon>
        <taxon>Actinomycetota</taxon>
        <taxon>Actinomycetes</taxon>
        <taxon>Mycobacteriales</taxon>
        <taxon>environmental samples</taxon>
    </lineage>
</organism>
<feature type="compositionally biased region" description="Basic residues" evidence="1">
    <location>
        <begin position="101"/>
        <end position="119"/>
    </location>
</feature>
<protein>
    <submittedName>
        <fullName evidence="2">Glucose-6-phosphate isomerase</fullName>
        <ecNumber evidence="2">5.3.1.9</ecNumber>
    </submittedName>
</protein>
<feature type="region of interest" description="Disordered" evidence="1">
    <location>
        <begin position="1"/>
        <end position="197"/>
    </location>
</feature>
<feature type="compositionally biased region" description="Basic residues" evidence="1">
    <location>
        <begin position="149"/>
        <end position="160"/>
    </location>
</feature>
<name>A0A6J4ILB5_9ACTN</name>
<feature type="compositionally biased region" description="Basic and acidic residues" evidence="1">
    <location>
        <begin position="136"/>
        <end position="148"/>
    </location>
</feature>
<feature type="non-terminal residue" evidence="2">
    <location>
        <position position="546"/>
    </location>
</feature>
<feature type="compositionally biased region" description="Basic and acidic residues" evidence="1">
    <location>
        <begin position="209"/>
        <end position="219"/>
    </location>
</feature>
<proteinExistence type="predicted"/>
<evidence type="ECO:0000313" key="2">
    <source>
        <dbReference type="EMBL" id="CAA9253512.1"/>
    </source>
</evidence>
<gene>
    <name evidence="2" type="ORF">AVDCRST_MAG41-2056</name>
</gene>
<accession>A0A6J4ILB5</accession>
<feature type="compositionally biased region" description="Low complexity" evidence="1">
    <location>
        <begin position="503"/>
        <end position="514"/>
    </location>
</feature>
<dbReference type="AlphaFoldDB" id="A0A6J4ILB5"/>
<dbReference type="EC" id="5.3.1.9" evidence="2"/>
<dbReference type="GO" id="GO:0004347">
    <property type="term" value="F:glucose-6-phosphate isomerase activity"/>
    <property type="evidence" value="ECO:0007669"/>
    <property type="project" value="UniProtKB-EC"/>
</dbReference>
<dbReference type="EMBL" id="CADCTP010000186">
    <property type="protein sequence ID" value="CAA9253512.1"/>
    <property type="molecule type" value="Genomic_DNA"/>
</dbReference>
<reference evidence="2" key="1">
    <citation type="submission" date="2020-02" db="EMBL/GenBank/DDBJ databases">
        <authorList>
            <person name="Meier V. D."/>
        </authorList>
    </citation>
    <scope>NUCLEOTIDE SEQUENCE</scope>
    <source>
        <strain evidence="2">AVDCRST_MAG41</strain>
    </source>
</reference>
<feature type="compositionally biased region" description="Basic residues" evidence="1">
    <location>
        <begin position="225"/>
        <end position="236"/>
    </location>
</feature>
<evidence type="ECO:0000256" key="1">
    <source>
        <dbReference type="SAM" id="MobiDB-lite"/>
    </source>
</evidence>
<feature type="non-terminal residue" evidence="2">
    <location>
        <position position="1"/>
    </location>
</feature>